<dbReference type="PANTHER" id="PTHR11108">
    <property type="entry name" value="FERROCHELATASE"/>
    <property type="match status" value="1"/>
</dbReference>
<keyword evidence="2 9" id="KW-0963">Cytoplasm</keyword>
<dbReference type="FunFam" id="3.40.50.1400:FF:000002">
    <property type="entry name" value="Ferrochelatase"/>
    <property type="match status" value="1"/>
</dbReference>
<dbReference type="PANTHER" id="PTHR11108:SF1">
    <property type="entry name" value="FERROCHELATASE, MITOCHONDRIAL"/>
    <property type="match status" value="1"/>
</dbReference>
<keyword evidence="3 9" id="KW-0479">Metal-binding</keyword>
<dbReference type="HAMAP" id="MF_00323">
    <property type="entry name" value="Ferrochelatase"/>
    <property type="match status" value="1"/>
</dbReference>
<evidence type="ECO:0000256" key="7">
    <source>
        <dbReference type="ARBA" id="ARBA00023244"/>
    </source>
</evidence>
<accession>A0A356LKV2</accession>
<dbReference type="SUPFAM" id="SSF53800">
    <property type="entry name" value="Chelatase"/>
    <property type="match status" value="1"/>
</dbReference>
<keyword evidence="4 9" id="KW-0408">Iron</keyword>
<dbReference type="GO" id="GO:0005737">
    <property type="term" value="C:cytoplasm"/>
    <property type="evidence" value="ECO:0007669"/>
    <property type="project" value="UniProtKB-SubCell"/>
</dbReference>
<dbReference type="AlphaFoldDB" id="A0A356LKV2"/>
<feature type="binding site" evidence="9">
    <location>
        <position position="195"/>
    </location>
    <ligand>
        <name>Fe(2+)</name>
        <dbReference type="ChEBI" id="CHEBI:29033"/>
    </ligand>
</feature>
<dbReference type="InterPro" id="IPR033659">
    <property type="entry name" value="Ferrochelatase_N"/>
</dbReference>
<comment type="function">
    <text evidence="9 10">Catalyzes the ferrous insertion into protoporphyrin IX.</text>
</comment>
<sequence length="330" mass="36903">MNTGVVLINLGTPASPDAGAIRAYLAEFLSDPRVVEIAPAVWKPILNLAVLPLRPSKLVPKYREIWMEDGSPLLVYGKRLAQGVQAQLDREQIAATVVLAMRYGRPSMQQAFTQLREAGCERILIVPLYPQFAASTTATIFEQTLALFRDARDLPELRFVKRFHQMPGYLDTLAQNVRDYWREHGKPQQLLLSFHGLPKRSVEQGDPYLRDCTATAEALQLRLAAEGVPIDIAFQSRFGRAEWLGPSTLSVLQAYPGDNIRHVDVLCPGFVADCLETLEEIRIECARAFSQAGGEQFRYIPCLNDHPAWINAMTGLIRQHIAGWPDLDAV</sequence>
<dbReference type="UniPathway" id="UPA00252">
    <property type="reaction ID" value="UER00325"/>
</dbReference>
<evidence type="ECO:0000256" key="9">
    <source>
        <dbReference type="HAMAP-Rule" id="MF_00323"/>
    </source>
</evidence>
<dbReference type="Gene3D" id="3.40.50.1400">
    <property type="match status" value="2"/>
</dbReference>
<organism evidence="11 12">
    <name type="scientific">Advenella kashmirensis</name>
    <dbReference type="NCBI Taxonomy" id="310575"/>
    <lineage>
        <taxon>Bacteria</taxon>
        <taxon>Pseudomonadati</taxon>
        <taxon>Pseudomonadota</taxon>
        <taxon>Betaproteobacteria</taxon>
        <taxon>Burkholderiales</taxon>
        <taxon>Alcaligenaceae</taxon>
    </lineage>
</organism>
<comment type="pathway">
    <text evidence="9 10">Porphyrin-containing compound metabolism; protoheme biosynthesis; protoheme from protoporphyrin-IX: step 1/1.</text>
</comment>
<dbReference type="CDD" id="cd03411">
    <property type="entry name" value="Ferrochelatase_N"/>
    <property type="match status" value="1"/>
</dbReference>
<evidence type="ECO:0000256" key="10">
    <source>
        <dbReference type="RuleBase" id="RU000607"/>
    </source>
</evidence>
<proteinExistence type="inferred from homology"/>
<evidence type="ECO:0000313" key="12">
    <source>
        <dbReference type="Proteomes" id="UP000264036"/>
    </source>
</evidence>
<gene>
    <name evidence="9" type="primary">hemH</name>
    <name evidence="11" type="ORF">DD666_17555</name>
</gene>
<dbReference type="Pfam" id="PF00762">
    <property type="entry name" value="Ferrochelatase"/>
    <property type="match status" value="1"/>
</dbReference>
<dbReference type="PROSITE" id="PS00534">
    <property type="entry name" value="FERROCHELATASE"/>
    <property type="match status" value="1"/>
</dbReference>
<comment type="catalytic activity">
    <reaction evidence="8">
        <text>Fe-coproporphyrin III + 2 H(+) = coproporphyrin III + Fe(2+)</text>
        <dbReference type="Rhea" id="RHEA:49572"/>
        <dbReference type="ChEBI" id="CHEBI:15378"/>
        <dbReference type="ChEBI" id="CHEBI:29033"/>
        <dbReference type="ChEBI" id="CHEBI:68438"/>
        <dbReference type="ChEBI" id="CHEBI:131725"/>
        <dbReference type="EC" id="4.99.1.9"/>
    </reaction>
    <physiologicalReaction direction="right-to-left" evidence="8">
        <dbReference type="Rhea" id="RHEA:49574"/>
    </physiologicalReaction>
</comment>
<evidence type="ECO:0000256" key="1">
    <source>
        <dbReference type="ARBA" id="ARBA00007718"/>
    </source>
</evidence>
<comment type="subcellular location">
    <subcellularLocation>
        <location evidence="9 10">Cytoplasm</location>
    </subcellularLocation>
</comment>
<dbReference type="InterPro" id="IPR019772">
    <property type="entry name" value="Ferrochelatase_AS"/>
</dbReference>
<evidence type="ECO:0000313" key="11">
    <source>
        <dbReference type="EMBL" id="HBP31201.1"/>
    </source>
</evidence>
<keyword evidence="7 9" id="KW-0627">Porphyrin biosynthesis</keyword>
<dbReference type="InterPro" id="IPR001015">
    <property type="entry name" value="Ferrochelatase"/>
</dbReference>
<dbReference type="GO" id="GO:0006783">
    <property type="term" value="P:heme biosynthetic process"/>
    <property type="evidence" value="ECO:0007669"/>
    <property type="project" value="UniProtKB-UniRule"/>
</dbReference>
<name>A0A356LKV2_9BURK</name>
<dbReference type="GO" id="GO:0004325">
    <property type="term" value="F:ferrochelatase activity"/>
    <property type="evidence" value="ECO:0007669"/>
    <property type="project" value="UniProtKB-UniRule"/>
</dbReference>
<keyword evidence="5 9" id="KW-0350">Heme biosynthesis</keyword>
<evidence type="ECO:0000256" key="6">
    <source>
        <dbReference type="ARBA" id="ARBA00023239"/>
    </source>
</evidence>
<evidence type="ECO:0000256" key="5">
    <source>
        <dbReference type="ARBA" id="ARBA00023133"/>
    </source>
</evidence>
<comment type="similarity">
    <text evidence="1 9 10">Belongs to the ferrochelatase family.</text>
</comment>
<dbReference type="InterPro" id="IPR033644">
    <property type="entry name" value="Ferrochelatase_C"/>
</dbReference>
<dbReference type="Proteomes" id="UP000264036">
    <property type="component" value="Unassembled WGS sequence"/>
</dbReference>
<reference evidence="11 12" key="1">
    <citation type="journal article" date="2018" name="Nat. Biotechnol.">
        <title>A standardized bacterial taxonomy based on genome phylogeny substantially revises the tree of life.</title>
        <authorList>
            <person name="Parks D.H."/>
            <person name="Chuvochina M."/>
            <person name="Waite D.W."/>
            <person name="Rinke C."/>
            <person name="Skarshewski A."/>
            <person name="Chaumeil P.A."/>
            <person name="Hugenholtz P."/>
        </authorList>
    </citation>
    <scope>NUCLEOTIDE SEQUENCE [LARGE SCALE GENOMIC DNA]</scope>
    <source>
        <strain evidence="11">UBA10707</strain>
    </source>
</reference>
<dbReference type="EC" id="4.98.1.1" evidence="9 10"/>
<dbReference type="NCBIfam" id="TIGR00109">
    <property type="entry name" value="hemH"/>
    <property type="match status" value="1"/>
</dbReference>
<dbReference type="CDD" id="cd00419">
    <property type="entry name" value="Ferrochelatase_C"/>
    <property type="match status" value="1"/>
</dbReference>
<dbReference type="EMBL" id="DOEK01000035">
    <property type="protein sequence ID" value="HBP31201.1"/>
    <property type="molecule type" value="Genomic_DNA"/>
</dbReference>
<evidence type="ECO:0000256" key="2">
    <source>
        <dbReference type="ARBA" id="ARBA00022490"/>
    </source>
</evidence>
<feature type="binding site" evidence="9">
    <location>
        <position position="276"/>
    </location>
    <ligand>
        <name>Fe(2+)</name>
        <dbReference type="ChEBI" id="CHEBI:29033"/>
    </ligand>
</feature>
<comment type="catalytic activity">
    <reaction evidence="9 10">
        <text>heme b + 2 H(+) = protoporphyrin IX + Fe(2+)</text>
        <dbReference type="Rhea" id="RHEA:22584"/>
        <dbReference type="ChEBI" id="CHEBI:15378"/>
        <dbReference type="ChEBI" id="CHEBI:29033"/>
        <dbReference type="ChEBI" id="CHEBI:57306"/>
        <dbReference type="ChEBI" id="CHEBI:60344"/>
        <dbReference type="EC" id="4.98.1.1"/>
    </reaction>
</comment>
<evidence type="ECO:0000256" key="3">
    <source>
        <dbReference type="ARBA" id="ARBA00022723"/>
    </source>
</evidence>
<comment type="caution">
    <text evidence="11">The sequence shown here is derived from an EMBL/GenBank/DDBJ whole genome shotgun (WGS) entry which is preliminary data.</text>
</comment>
<keyword evidence="6 9" id="KW-0456">Lyase</keyword>
<evidence type="ECO:0000256" key="4">
    <source>
        <dbReference type="ARBA" id="ARBA00023004"/>
    </source>
</evidence>
<protein>
    <recommendedName>
        <fullName evidence="9 10">Ferrochelatase</fullName>
        <ecNumber evidence="9 10">4.98.1.1</ecNumber>
    </recommendedName>
    <alternativeName>
        <fullName evidence="9">Heme synthase</fullName>
    </alternativeName>
    <alternativeName>
        <fullName evidence="9">Protoheme ferro-lyase</fullName>
    </alternativeName>
</protein>
<evidence type="ECO:0000256" key="8">
    <source>
        <dbReference type="ARBA" id="ARBA00024536"/>
    </source>
</evidence>
<dbReference type="GO" id="GO:0046872">
    <property type="term" value="F:metal ion binding"/>
    <property type="evidence" value="ECO:0007669"/>
    <property type="project" value="UniProtKB-KW"/>
</dbReference>